<sequence>QLSQSDVGTPQLTMMNLLYTQKGIEGAVKIWGEFEKWRQEHEAVWDEEGEADQADEGWRMGELGGVEREGRRANGEFEPAIRGYGE</sequence>
<reference evidence="2 3" key="1">
    <citation type="submission" date="2024-02" db="EMBL/GenBank/DDBJ databases">
        <title>Discinaceae phylogenomics.</title>
        <authorList>
            <person name="Dirks A.C."/>
            <person name="James T.Y."/>
        </authorList>
    </citation>
    <scope>NUCLEOTIDE SEQUENCE [LARGE SCALE GENOMIC DNA]</scope>
    <source>
        <strain evidence="2 3">ACD0624</strain>
    </source>
</reference>
<feature type="compositionally biased region" description="Basic and acidic residues" evidence="1">
    <location>
        <begin position="65"/>
        <end position="75"/>
    </location>
</feature>
<protein>
    <submittedName>
        <fullName evidence="2">Uncharacterized protein</fullName>
    </submittedName>
</protein>
<feature type="region of interest" description="Disordered" evidence="1">
    <location>
        <begin position="63"/>
        <end position="86"/>
    </location>
</feature>
<evidence type="ECO:0000313" key="2">
    <source>
        <dbReference type="EMBL" id="KAL0634916.1"/>
    </source>
</evidence>
<organism evidence="2 3">
    <name type="scientific">Discina gigas</name>
    <dbReference type="NCBI Taxonomy" id="1032678"/>
    <lineage>
        <taxon>Eukaryota</taxon>
        <taxon>Fungi</taxon>
        <taxon>Dikarya</taxon>
        <taxon>Ascomycota</taxon>
        <taxon>Pezizomycotina</taxon>
        <taxon>Pezizomycetes</taxon>
        <taxon>Pezizales</taxon>
        <taxon>Discinaceae</taxon>
        <taxon>Discina</taxon>
    </lineage>
</organism>
<comment type="caution">
    <text evidence="2">The sequence shown here is derived from an EMBL/GenBank/DDBJ whole genome shotgun (WGS) entry which is preliminary data.</text>
</comment>
<evidence type="ECO:0000313" key="3">
    <source>
        <dbReference type="Proteomes" id="UP001447188"/>
    </source>
</evidence>
<gene>
    <name evidence="2" type="ORF">Q9L58_006109</name>
</gene>
<feature type="non-terminal residue" evidence="2">
    <location>
        <position position="1"/>
    </location>
</feature>
<keyword evidence="3" id="KW-1185">Reference proteome</keyword>
<dbReference type="Proteomes" id="UP001447188">
    <property type="component" value="Unassembled WGS sequence"/>
</dbReference>
<evidence type="ECO:0000256" key="1">
    <source>
        <dbReference type="SAM" id="MobiDB-lite"/>
    </source>
</evidence>
<dbReference type="EMBL" id="JBBBZM010000081">
    <property type="protein sequence ID" value="KAL0634916.1"/>
    <property type="molecule type" value="Genomic_DNA"/>
</dbReference>
<name>A0ABR3GH92_9PEZI</name>
<accession>A0ABR3GH92</accession>
<proteinExistence type="predicted"/>